<keyword evidence="1" id="KW-0863">Zinc-finger</keyword>
<organism evidence="3 4">
    <name type="scientific">Plectus sambesii</name>
    <dbReference type="NCBI Taxonomy" id="2011161"/>
    <lineage>
        <taxon>Eukaryota</taxon>
        <taxon>Metazoa</taxon>
        <taxon>Ecdysozoa</taxon>
        <taxon>Nematoda</taxon>
        <taxon>Chromadorea</taxon>
        <taxon>Plectida</taxon>
        <taxon>Plectina</taxon>
        <taxon>Plectoidea</taxon>
        <taxon>Plectidae</taxon>
        <taxon>Plectus</taxon>
    </lineage>
</organism>
<name>A0A914WDY6_9BILA</name>
<dbReference type="Proteomes" id="UP000887566">
    <property type="component" value="Unplaced"/>
</dbReference>
<keyword evidence="1" id="KW-0862">Zinc</keyword>
<dbReference type="AlphaFoldDB" id="A0A914WDY6"/>
<evidence type="ECO:0000313" key="4">
    <source>
        <dbReference type="WBParaSite" id="PSAMB.scaffold3849size16633.g22775.t1"/>
    </source>
</evidence>
<keyword evidence="1" id="KW-0479">Metal-binding</keyword>
<protein>
    <submittedName>
        <fullName evidence="4">SWIM-type domain-containing protein</fullName>
    </submittedName>
</protein>
<dbReference type="InterPro" id="IPR052579">
    <property type="entry name" value="Zinc_finger_SWIM"/>
</dbReference>
<evidence type="ECO:0000259" key="2">
    <source>
        <dbReference type="PROSITE" id="PS50966"/>
    </source>
</evidence>
<dbReference type="PANTHER" id="PTHR31569">
    <property type="entry name" value="SWIM-TYPE DOMAIN-CONTAINING PROTEIN"/>
    <property type="match status" value="1"/>
</dbReference>
<dbReference type="InterPro" id="IPR007527">
    <property type="entry name" value="Znf_SWIM"/>
</dbReference>
<feature type="domain" description="SWIM-type" evidence="2">
    <location>
        <begin position="491"/>
        <end position="525"/>
    </location>
</feature>
<dbReference type="WBParaSite" id="PSAMB.scaffold3849size16633.g22775.t1">
    <property type="protein sequence ID" value="PSAMB.scaffold3849size16633.g22775.t1"/>
    <property type="gene ID" value="PSAMB.scaffold3849size16633.g22775"/>
</dbReference>
<dbReference type="Pfam" id="PF10551">
    <property type="entry name" value="MULE"/>
    <property type="match status" value="1"/>
</dbReference>
<evidence type="ECO:0000313" key="3">
    <source>
        <dbReference type="Proteomes" id="UP000887566"/>
    </source>
</evidence>
<reference evidence="4" key="1">
    <citation type="submission" date="2022-11" db="UniProtKB">
        <authorList>
            <consortium name="WormBaseParasite"/>
        </authorList>
    </citation>
    <scope>IDENTIFICATION</scope>
</reference>
<dbReference type="GO" id="GO:0008270">
    <property type="term" value="F:zinc ion binding"/>
    <property type="evidence" value="ECO:0007669"/>
    <property type="project" value="UniProtKB-KW"/>
</dbReference>
<proteinExistence type="predicted"/>
<dbReference type="PANTHER" id="PTHR31569:SF4">
    <property type="entry name" value="SWIM-TYPE DOMAIN-CONTAINING PROTEIN"/>
    <property type="match status" value="1"/>
</dbReference>
<accession>A0A914WDY6</accession>
<dbReference type="PROSITE" id="PS50966">
    <property type="entry name" value="ZF_SWIM"/>
    <property type="match status" value="1"/>
</dbReference>
<keyword evidence="3" id="KW-1185">Reference proteome</keyword>
<dbReference type="InterPro" id="IPR018289">
    <property type="entry name" value="MULE_transposase_dom"/>
</dbReference>
<sequence>MLAVVREKTGTVRQKRTVETKTGVSVYYLCKHARKFSCPYQMRYFKPEVAGGRFELYEDGTHCCDTAEYKSGLTRKQREAVDLAMKMRQGLGQPTQLIRAMLNAQGDEVPNAKQLKNAVSKAKRKCSGPPVLTTTDFGELIEAEFATLTPETDLHEVVCPVSDTSAPERLFAFFTTRYLLSNLSKTGATTLQTDGTYKLTYEGNILITLAVSDQARRLHPVGVVLIGNMEDTITYERAFEAIATALDLAGLPAFVPDAVMSDGDPCTTAAVASCFPNARRLTCYYHMKKQVQKKMGPKRVPKDRRKPILEELRSLQLACSDDVFKSAARRLLKRWMDLGLTLFTRYFKRVWVKGPLRYWYEGAALGSVSTNNGLESLHGRIKRFGTLRKRMPVGAFVKEVRRLMEEWSRASETQPFQSVPPRSLSLEVKAFHWSEDPSHQEFVAPQLRTGTYFVPGSCAGQMSYRRYGRCDLKPRRFKTFGQFVVWSKAYYRVFHNVHGILLCTCASSAKLFICKHSVAIERMKYEIDVSQKAKALPIDFRQGRGRPKSVGLALSMD</sequence>
<evidence type="ECO:0000256" key="1">
    <source>
        <dbReference type="PROSITE-ProRule" id="PRU00325"/>
    </source>
</evidence>